<organism evidence="2 3">
    <name type="scientific">Paenibacillus roseus</name>
    <dbReference type="NCBI Taxonomy" id="2798579"/>
    <lineage>
        <taxon>Bacteria</taxon>
        <taxon>Bacillati</taxon>
        <taxon>Bacillota</taxon>
        <taxon>Bacilli</taxon>
        <taxon>Bacillales</taxon>
        <taxon>Paenibacillaceae</taxon>
        <taxon>Paenibacillus</taxon>
    </lineage>
</organism>
<gene>
    <name evidence="2" type="ORF">JFN88_12665</name>
</gene>
<protein>
    <recommendedName>
        <fullName evidence="4">Replicative helicase inhibitor G39P N-terminal domain-containing protein</fullName>
    </recommendedName>
</protein>
<dbReference type="Gene3D" id="1.10.8.200">
    <property type="entry name" value="Replisome organizer (g39p helicase loader/inhibitor protein)"/>
    <property type="match status" value="1"/>
</dbReference>
<feature type="region of interest" description="Disordered" evidence="1">
    <location>
        <begin position="105"/>
        <end position="125"/>
    </location>
</feature>
<evidence type="ECO:0008006" key="4">
    <source>
        <dbReference type="Google" id="ProtNLM"/>
    </source>
</evidence>
<evidence type="ECO:0000313" key="2">
    <source>
        <dbReference type="EMBL" id="MBJ6362120.1"/>
    </source>
</evidence>
<dbReference type="EMBL" id="JAELUP010000065">
    <property type="protein sequence ID" value="MBJ6362120.1"/>
    <property type="molecule type" value="Genomic_DNA"/>
</dbReference>
<evidence type="ECO:0000256" key="1">
    <source>
        <dbReference type="SAM" id="MobiDB-lite"/>
    </source>
</evidence>
<evidence type="ECO:0000313" key="3">
    <source>
        <dbReference type="Proteomes" id="UP000640274"/>
    </source>
</evidence>
<dbReference type="Proteomes" id="UP000640274">
    <property type="component" value="Unassembled WGS sequence"/>
</dbReference>
<accession>A0A934J845</accession>
<sequence>MNRRELSDLLKRIKRAYSNFYLPDHPSEIETLKAILDDWHDYLVDIPFKQAAQNLKRYVLDPGQRYPPHPGALAQPLETDMDRYFERQQAEGQYTLEQWEQMRREAVGPTDEQRRKVAEIRGRTV</sequence>
<dbReference type="AlphaFoldDB" id="A0A934J845"/>
<name>A0A934J845_9BACL</name>
<comment type="caution">
    <text evidence="2">The sequence shown here is derived from an EMBL/GenBank/DDBJ whole genome shotgun (WGS) entry which is preliminary data.</text>
</comment>
<reference evidence="2" key="1">
    <citation type="submission" date="2020-12" db="EMBL/GenBank/DDBJ databases">
        <authorList>
            <person name="Huq M.A."/>
        </authorList>
    </citation>
    <scope>NUCLEOTIDE SEQUENCE</scope>
    <source>
        <strain evidence="2">MAHUQ-46</strain>
    </source>
</reference>
<proteinExistence type="predicted"/>
<dbReference type="RefSeq" id="WP_199019661.1">
    <property type="nucleotide sequence ID" value="NZ_JAELUP010000065.1"/>
</dbReference>
<keyword evidence="3" id="KW-1185">Reference proteome</keyword>